<accession>A0A1M5UWI5</accession>
<feature type="transmembrane region" description="Helical" evidence="1">
    <location>
        <begin position="24"/>
        <end position="46"/>
    </location>
</feature>
<dbReference type="Proteomes" id="UP000184447">
    <property type="component" value="Unassembled WGS sequence"/>
</dbReference>
<keyword evidence="3" id="KW-1185">Reference proteome</keyword>
<keyword evidence="1" id="KW-0472">Membrane</keyword>
<name>A0A1M5UWI5_9CLOT</name>
<feature type="transmembrane region" description="Helical" evidence="1">
    <location>
        <begin position="322"/>
        <end position="341"/>
    </location>
</feature>
<keyword evidence="1" id="KW-0812">Transmembrane</keyword>
<dbReference type="STRING" id="1121316.SAMN02745207_01951"/>
<dbReference type="AlphaFoldDB" id="A0A1M5UWI5"/>
<evidence type="ECO:0000313" key="3">
    <source>
        <dbReference type="Proteomes" id="UP000184447"/>
    </source>
</evidence>
<feature type="transmembrane region" description="Helical" evidence="1">
    <location>
        <begin position="140"/>
        <end position="163"/>
    </location>
</feature>
<proteinExistence type="predicted"/>
<sequence>MGPLFYIMRKSFKNTLLSLKKKPLALIAYILAAVIFIGMVVLSFIMPSNAIANASPEIFGMIITGIIISFTLIAVKTAVKSGGTFFRQSDVNMVFTSPISEKKVLVYGFIKQLYKIVFFLFIIMFQIPNLKNNFSLTNKGIGIILFAMFMYFMTIGVISILIYSFSSKSKKSTNLVNKIILIIWVILAVAFIMEFLKTNDILLSAKIVLNSQFITYLPFFGWIKSLFMYAVGVGNTSILMNGALLILFYGLMVALLIMTNTDYYEDVLQATENYEEAITMKKEGKTMYGTMKNKKLRKVKSNFTFVGAKVIFQRHMLEYRKAGFLFVDIFTLIIVGSSIVFSSFMQIGGMDSVMYFSIYMLLIFSFQGKWIYESSKPYIYLIPATSFNKVFYATLADNIKHLVDGIVLFTLAGIMQKSDLLTIILCILVFTTYGSVFTYGDVLSRRILGGTHSKNLSFFLKFILIIIIIIPGIAVNIAILIIFKELVFVRYLAYLAMIVYNLIVSGILLFASKGIFEDIEME</sequence>
<evidence type="ECO:0000313" key="2">
    <source>
        <dbReference type="EMBL" id="SHH67335.1"/>
    </source>
</evidence>
<feature type="transmembrane region" description="Helical" evidence="1">
    <location>
        <begin position="58"/>
        <end position="79"/>
    </location>
</feature>
<gene>
    <name evidence="2" type="ORF">SAMN02745207_01951</name>
</gene>
<feature type="transmembrane region" description="Helical" evidence="1">
    <location>
        <begin position="175"/>
        <end position="193"/>
    </location>
</feature>
<feature type="transmembrane region" description="Helical" evidence="1">
    <location>
        <begin position="420"/>
        <end position="439"/>
    </location>
</feature>
<dbReference type="RefSeq" id="WP_073338249.1">
    <property type="nucleotide sequence ID" value="NZ_FQXM01000009.1"/>
</dbReference>
<feature type="transmembrane region" description="Helical" evidence="1">
    <location>
        <begin position="213"/>
        <end position="231"/>
    </location>
</feature>
<reference evidence="2 3" key="1">
    <citation type="submission" date="2016-11" db="EMBL/GenBank/DDBJ databases">
        <authorList>
            <person name="Jaros S."/>
            <person name="Januszkiewicz K."/>
            <person name="Wedrychowicz H."/>
        </authorList>
    </citation>
    <scope>NUCLEOTIDE SEQUENCE [LARGE SCALE GENOMIC DNA]</scope>
    <source>
        <strain evidence="2 3">DSM 8605</strain>
    </source>
</reference>
<dbReference type="InterPro" id="IPR031584">
    <property type="entry name" value="Put_ABC_export"/>
</dbReference>
<feature type="transmembrane region" description="Helical" evidence="1">
    <location>
        <begin position="238"/>
        <end position="258"/>
    </location>
</feature>
<feature type="transmembrane region" description="Helical" evidence="1">
    <location>
        <begin position="459"/>
        <end position="483"/>
    </location>
</feature>
<organism evidence="2 3">
    <name type="scientific">Clostridium grantii DSM 8605</name>
    <dbReference type="NCBI Taxonomy" id="1121316"/>
    <lineage>
        <taxon>Bacteria</taxon>
        <taxon>Bacillati</taxon>
        <taxon>Bacillota</taxon>
        <taxon>Clostridia</taxon>
        <taxon>Eubacteriales</taxon>
        <taxon>Clostridiaceae</taxon>
        <taxon>Clostridium</taxon>
    </lineage>
</organism>
<feature type="transmembrane region" description="Helical" evidence="1">
    <location>
        <begin position="104"/>
        <end position="128"/>
    </location>
</feature>
<dbReference type="EMBL" id="FQXM01000009">
    <property type="protein sequence ID" value="SHH67335.1"/>
    <property type="molecule type" value="Genomic_DNA"/>
</dbReference>
<dbReference type="OrthoDB" id="816862at2"/>
<feature type="transmembrane region" description="Helical" evidence="1">
    <location>
        <begin position="489"/>
        <end position="511"/>
    </location>
</feature>
<feature type="transmembrane region" description="Helical" evidence="1">
    <location>
        <begin position="353"/>
        <end position="372"/>
    </location>
</feature>
<evidence type="ECO:0000256" key="1">
    <source>
        <dbReference type="SAM" id="Phobius"/>
    </source>
</evidence>
<protein>
    <submittedName>
        <fullName evidence="2">Putative ABC exporter</fullName>
    </submittedName>
</protein>
<dbReference type="Pfam" id="PF16962">
    <property type="entry name" value="ABC_export"/>
    <property type="match status" value="1"/>
</dbReference>
<keyword evidence="1" id="KW-1133">Transmembrane helix</keyword>